<keyword evidence="3" id="KW-0813">Transport</keyword>
<evidence type="ECO:0000256" key="4">
    <source>
        <dbReference type="ARBA" id="ARBA00022692"/>
    </source>
</evidence>
<dbReference type="SUPFAM" id="SSF103473">
    <property type="entry name" value="MFS general substrate transporter"/>
    <property type="match status" value="1"/>
</dbReference>
<feature type="transmembrane region" description="Helical" evidence="7">
    <location>
        <begin position="351"/>
        <end position="380"/>
    </location>
</feature>
<dbReference type="InterPro" id="IPR052599">
    <property type="entry name" value="SLC43A_AATransporter"/>
</dbReference>
<comment type="subcellular location">
    <subcellularLocation>
        <location evidence="1">Membrane</location>
        <topology evidence="1">Multi-pass membrane protein</topology>
    </subcellularLocation>
</comment>
<name>A0A8H7HC01_9AGAM</name>
<evidence type="ECO:0000256" key="7">
    <source>
        <dbReference type="SAM" id="Phobius"/>
    </source>
</evidence>
<sequence>MLRPDRALPRLDYDVQQVALVPSAGSDIYQSLHYRNHIWIRRLALKPALIRKGVYSWLCSHDESNPASSCNEQELRLNNMFVVSVALTNVRTIAQRLSSAKYELDGIVTRWIVFGNGYIRWPFVLDGYYAGFFLLAIGSPLIFLSSFHISNAFPARSGLILSFIMAAFNASSTAFVLFDWVDKKSGNMSIQAWFWCYALIPALFIVLQSLTGPPNAYQKQMVSQENQLSDNPASAVTYGTISTGEPSSEQPRHPDPKDTFVGIMSGRPFIVQLFSRHFGLLLLFFSVYADRVNWEIQTISEQFLFYLANPNDALRMSSLFSILLPLGGIIGIPLFGWLLDQRTTLDASVAILIIGVSYGGLGMTSLVATQIVSISLFVVLRPLLYIFGEILLDYFEAIGVIDLSFIVGDYCGKIGDYSRWVIQFDTRPNRQFGQESTAWKLQPNQQRMVDFRAP</sequence>
<gene>
    <name evidence="8" type="ORF">RHS04_03185</name>
</gene>
<feature type="transmembrane region" description="Helical" evidence="7">
    <location>
        <begin position="192"/>
        <end position="211"/>
    </location>
</feature>
<protein>
    <submittedName>
        <fullName evidence="8">Transporter</fullName>
    </submittedName>
</protein>
<evidence type="ECO:0000256" key="6">
    <source>
        <dbReference type="ARBA" id="ARBA00023136"/>
    </source>
</evidence>
<keyword evidence="5 7" id="KW-1133">Transmembrane helix</keyword>
<comment type="caution">
    <text evidence="8">The sequence shown here is derived from an EMBL/GenBank/DDBJ whole genome shotgun (WGS) entry which is preliminary data.</text>
</comment>
<evidence type="ECO:0000256" key="1">
    <source>
        <dbReference type="ARBA" id="ARBA00004141"/>
    </source>
</evidence>
<feature type="transmembrane region" description="Helical" evidence="7">
    <location>
        <begin position="269"/>
        <end position="289"/>
    </location>
</feature>
<dbReference type="InterPro" id="IPR036259">
    <property type="entry name" value="MFS_trans_sf"/>
</dbReference>
<evidence type="ECO:0000256" key="5">
    <source>
        <dbReference type="ARBA" id="ARBA00022989"/>
    </source>
</evidence>
<keyword evidence="6 7" id="KW-0472">Membrane</keyword>
<proteinExistence type="inferred from homology"/>
<dbReference type="AlphaFoldDB" id="A0A8H7HC01"/>
<feature type="transmembrane region" description="Helical" evidence="7">
    <location>
        <begin position="319"/>
        <end position="339"/>
    </location>
</feature>
<dbReference type="EMBL" id="JACYCC010000036">
    <property type="protein sequence ID" value="KAF8681182.1"/>
    <property type="molecule type" value="Genomic_DNA"/>
</dbReference>
<feature type="transmembrane region" description="Helical" evidence="7">
    <location>
        <begin position="159"/>
        <end position="180"/>
    </location>
</feature>
<reference evidence="8" key="1">
    <citation type="submission" date="2020-09" db="EMBL/GenBank/DDBJ databases">
        <title>Comparative genome analyses of four rice-infecting Rhizoctonia solani isolates reveal extensive enrichment of homogalacturonan modification genes.</title>
        <authorList>
            <person name="Lee D.-Y."/>
            <person name="Jeon J."/>
            <person name="Kim K.-T."/>
            <person name="Cheong K."/>
            <person name="Song H."/>
            <person name="Choi G."/>
            <person name="Ko J."/>
            <person name="Opiyo S.O."/>
            <person name="Zuo S."/>
            <person name="Madhav S."/>
            <person name="Lee Y.-H."/>
            <person name="Wang G.-L."/>
        </authorList>
    </citation>
    <scope>NUCLEOTIDE SEQUENCE</scope>
    <source>
        <strain evidence="8">AG1-IA YN-7</strain>
    </source>
</reference>
<dbReference type="Proteomes" id="UP000650582">
    <property type="component" value="Unassembled WGS sequence"/>
</dbReference>
<dbReference type="PANTHER" id="PTHR20772">
    <property type="entry name" value="PROTEIN FMP42"/>
    <property type="match status" value="1"/>
</dbReference>
<evidence type="ECO:0000256" key="2">
    <source>
        <dbReference type="ARBA" id="ARBA00006595"/>
    </source>
</evidence>
<evidence type="ECO:0000313" key="8">
    <source>
        <dbReference type="EMBL" id="KAF8681182.1"/>
    </source>
</evidence>
<evidence type="ECO:0000313" key="9">
    <source>
        <dbReference type="Proteomes" id="UP000650582"/>
    </source>
</evidence>
<accession>A0A8H7HC01</accession>
<dbReference type="PANTHER" id="PTHR20772:SF2">
    <property type="entry name" value="PROTEIN FMP42"/>
    <property type="match status" value="1"/>
</dbReference>
<organism evidence="8 9">
    <name type="scientific">Rhizoctonia solani</name>
    <dbReference type="NCBI Taxonomy" id="456999"/>
    <lineage>
        <taxon>Eukaryota</taxon>
        <taxon>Fungi</taxon>
        <taxon>Dikarya</taxon>
        <taxon>Basidiomycota</taxon>
        <taxon>Agaricomycotina</taxon>
        <taxon>Agaricomycetes</taxon>
        <taxon>Cantharellales</taxon>
        <taxon>Ceratobasidiaceae</taxon>
        <taxon>Rhizoctonia</taxon>
    </lineage>
</organism>
<feature type="transmembrane region" description="Helical" evidence="7">
    <location>
        <begin position="128"/>
        <end position="147"/>
    </location>
</feature>
<evidence type="ECO:0000256" key="3">
    <source>
        <dbReference type="ARBA" id="ARBA00022448"/>
    </source>
</evidence>
<comment type="similarity">
    <text evidence="2">Belongs to the SLC43A transporter (TC 2.A.1.44) family.</text>
</comment>
<dbReference type="GO" id="GO:0000329">
    <property type="term" value="C:fungal-type vacuole membrane"/>
    <property type="evidence" value="ECO:0007669"/>
    <property type="project" value="TreeGrafter"/>
</dbReference>
<keyword evidence="4 7" id="KW-0812">Transmembrane</keyword>